<evidence type="ECO:0000313" key="3">
    <source>
        <dbReference type="Proteomes" id="UP000188533"/>
    </source>
</evidence>
<name>A0A1Q3EP63_LENED</name>
<reference evidence="2 3" key="1">
    <citation type="submission" date="2016-08" db="EMBL/GenBank/DDBJ databases">
        <authorList>
            <consortium name="Lentinula edodes genome sequencing consortium"/>
            <person name="Sakamoto Y."/>
            <person name="Nakade K."/>
            <person name="Sato S."/>
            <person name="Yoshida Y."/>
            <person name="Miyazaki K."/>
            <person name="Natsume S."/>
            <person name="Konno N."/>
        </authorList>
    </citation>
    <scope>NUCLEOTIDE SEQUENCE [LARGE SCALE GENOMIC DNA]</scope>
    <source>
        <strain evidence="2 3">NBRC 111202</strain>
    </source>
</reference>
<feature type="region of interest" description="Disordered" evidence="1">
    <location>
        <begin position="32"/>
        <end position="51"/>
    </location>
</feature>
<organism evidence="2 3">
    <name type="scientific">Lentinula edodes</name>
    <name type="common">Shiitake mushroom</name>
    <name type="synonym">Lentinus edodes</name>
    <dbReference type="NCBI Taxonomy" id="5353"/>
    <lineage>
        <taxon>Eukaryota</taxon>
        <taxon>Fungi</taxon>
        <taxon>Dikarya</taxon>
        <taxon>Basidiomycota</taxon>
        <taxon>Agaricomycotina</taxon>
        <taxon>Agaricomycetes</taxon>
        <taxon>Agaricomycetidae</taxon>
        <taxon>Agaricales</taxon>
        <taxon>Marasmiineae</taxon>
        <taxon>Omphalotaceae</taxon>
        <taxon>Lentinula</taxon>
    </lineage>
</organism>
<gene>
    <name evidence="2" type="ORF">LENED_011118</name>
</gene>
<accession>A0A1Q3EP63</accession>
<sequence length="70" mass="7563">MEWEKSARMEVERQQAEIDALVSSSANLASHSFSLNSGTNPASASTPPPEIPDLVAAITPIYHMCQPQHS</sequence>
<keyword evidence="3" id="KW-1185">Reference proteome</keyword>
<reference evidence="2 3" key="2">
    <citation type="submission" date="2017-02" db="EMBL/GenBank/DDBJ databases">
        <title>A genome survey and senescence transcriptome analysis in Lentinula edodes.</title>
        <authorList>
            <person name="Sakamoto Y."/>
            <person name="Nakade K."/>
            <person name="Sato S."/>
            <person name="Yoshida Y."/>
            <person name="Miyazaki K."/>
            <person name="Natsume S."/>
            <person name="Konno N."/>
        </authorList>
    </citation>
    <scope>NUCLEOTIDE SEQUENCE [LARGE SCALE GENOMIC DNA]</scope>
    <source>
        <strain evidence="2 3">NBRC 111202</strain>
    </source>
</reference>
<evidence type="ECO:0000256" key="1">
    <source>
        <dbReference type="SAM" id="MobiDB-lite"/>
    </source>
</evidence>
<dbReference type="Proteomes" id="UP000188533">
    <property type="component" value="Unassembled WGS sequence"/>
</dbReference>
<comment type="caution">
    <text evidence="2">The sequence shown here is derived from an EMBL/GenBank/DDBJ whole genome shotgun (WGS) entry which is preliminary data.</text>
</comment>
<evidence type="ECO:0000313" key="2">
    <source>
        <dbReference type="EMBL" id="GAW09000.1"/>
    </source>
</evidence>
<dbReference type="EMBL" id="BDGU01000896">
    <property type="protein sequence ID" value="GAW09000.1"/>
    <property type="molecule type" value="Genomic_DNA"/>
</dbReference>
<proteinExistence type="predicted"/>
<protein>
    <submittedName>
        <fullName evidence="2">Uncharacterized protein</fullName>
    </submittedName>
</protein>
<dbReference type="AlphaFoldDB" id="A0A1Q3EP63"/>